<feature type="domain" description="Transposase IS204/IS1001/IS1096/IS1165 helix-turn-helix" evidence="1">
    <location>
        <begin position="98"/>
        <end position="149"/>
    </location>
</feature>
<dbReference type="PANTHER" id="PTHR33498:SF1">
    <property type="entry name" value="TRANSPOSASE FOR INSERTION SEQUENCE ELEMENT IS1557"/>
    <property type="match status" value="1"/>
</dbReference>
<gene>
    <name evidence="3" type="ORF">GCM10009810_09460</name>
</gene>
<dbReference type="EMBL" id="BAAAPN010000025">
    <property type="protein sequence ID" value="GAA1751247.1"/>
    <property type="molecule type" value="Genomic_DNA"/>
</dbReference>
<name>A0ABN2KBL2_9MICO</name>
<protein>
    <recommendedName>
        <fullName evidence="5">Transposase</fullName>
    </recommendedName>
</protein>
<dbReference type="Pfam" id="PF13542">
    <property type="entry name" value="HTH_Tnp_ISL3"/>
    <property type="match status" value="1"/>
</dbReference>
<evidence type="ECO:0000313" key="3">
    <source>
        <dbReference type="EMBL" id="GAA1751247.1"/>
    </source>
</evidence>
<organism evidence="3 4">
    <name type="scientific">Nostocoides vanveenii</name>
    <dbReference type="NCBI Taxonomy" id="330835"/>
    <lineage>
        <taxon>Bacteria</taxon>
        <taxon>Bacillati</taxon>
        <taxon>Actinomycetota</taxon>
        <taxon>Actinomycetes</taxon>
        <taxon>Micrococcales</taxon>
        <taxon>Intrasporangiaceae</taxon>
        <taxon>Nostocoides</taxon>
    </lineage>
</organism>
<keyword evidence="4" id="KW-1185">Reference proteome</keyword>
<sequence>MFKPTVDAASDAASVLFNLPEYRVLAVTRDERGGREVFIETLVSEAGCPSCGVVTARVDQRTMQRVRDVPFDGQVTVWWVKKRWRCGESLCGKATFTEHTDQVPPYARLTTRLKERIVTALSGQVRCVDAVAAELGVSWPTAMRQLTRAAAANAERAAARPALVYSLGIDEHRFRAVRGTGTSTTRGGESSRG</sequence>
<dbReference type="Proteomes" id="UP001501475">
    <property type="component" value="Unassembled WGS sequence"/>
</dbReference>
<accession>A0ABN2KBL2</accession>
<dbReference type="InterPro" id="IPR047951">
    <property type="entry name" value="Transpos_ISL3"/>
</dbReference>
<evidence type="ECO:0008006" key="5">
    <source>
        <dbReference type="Google" id="ProtNLM"/>
    </source>
</evidence>
<reference evidence="3 4" key="1">
    <citation type="journal article" date="2019" name="Int. J. Syst. Evol. Microbiol.">
        <title>The Global Catalogue of Microorganisms (GCM) 10K type strain sequencing project: providing services to taxonomists for standard genome sequencing and annotation.</title>
        <authorList>
            <consortium name="The Broad Institute Genomics Platform"/>
            <consortium name="The Broad Institute Genome Sequencing Center for Infectious Disease"/>
            <person name="Wu L."/>
            <person name="Ma J."/>
        </authorList>
    </citation>
    <scope>NUCLEOTIDE SEQUENCE [LARGE SCALE GENOMIC DNA]</scope>
    <source>
        <strain evidence="3 4">JCM 15591</strain>
    </source>
</reference>
<dbReference type="RefSeq" id="WP_344062834.1">
    <property type="nucleotide sequence ID" value="NZ_BAAAPN010000025.1"/>
</dbReference>
<dbReference type="InterPro" id="IPR032877">
    <property type="entry name" value="Transposase_HTH"/>
</dbReference>
<proteinExistence type="predicted"/>
<evidence type="ECO:0000259" key="2">
    <source>
        <dbReference type="Pfam" id="PF14690"/>
    </source>
</evidence>
<feature type="domain" description="Transposase IS204/IS1001/IS1096/IS1165 zinc-finger" evidence="2">
    <location>
        <begin position="46"/>
        <end position="88"/>
    </location>
</feature>
<comment type="caution">
    <text evidence="3">The sequence shown here is derived from an EMBL/GenBank/DDBJ whole genome shotgun (WGS) entry which is preliminary data.</text>
</comment>
<dbReference type="Pfam" id="PF14690">
    <property type="entry name" value="Zn_ribbon_ISL3"/>
    <property type="match status" value="1"/>
</dbReference>
<evidence type="ECO:0000259" key="1">
    <source>
        <dbReference type="Pfam" id="PF13542"/>
    </source>
</evidence>
<dbReference type="PANTHER" id="PTHR33498">
    <property type="entry name" value="TRANSPOSASE FOR INSERTION SEQUENCE ELEMENT IS1557"/>
    <property type="match status" value="1"/>
</dbReference>
<dbReference type="InterPro" id="IPR029261">
    <property type="entry name" value="Transposase_Znf"/>
</dbReference>
<evidence type="ECO:0000313" key="4">
    <source>
        <dbReference type="Proteomes" id="UP001501475"/>
    </source>
</evidence>